<keyword evidence="1" id="KW-0472">Membrane</keyword>
<accession>A0AAX0Q555</accession>
<comment type="caution">
    <text evidence="3">The sequence shown here is derived from an EMBL/GenBank/DDBJ whole genome shotgun (WGS) entry which is preliminary data.</text>
</comment>
<feature type="transmembrane region" description="Helical" evidence="1">
    <location>
        <begin position="186"/>
        <end position="204"/>
    </location>
</feature>
<feature type="transmembrane region" description="Helical" evidence="1">
    <location>
        <begin position="48"/>
        <end position="71"/>
    </location>
</feature>
<protein>
    <recommendedName>
        <fullName evidence="2">Heparan-alpha-glucosaminide N-acetyltransferase catalytic domain-containing protein</fullName>
    </recommendedName>
</protein>
<feature type="transmembrane region" description="Helical" evidence="1">
    <location>
        <begin position="146"/>
        <end position="174"/>
    </location>
</feature>
<evidence type="ECO:0000313" key="4">
    <source>
        <dbReference type="Proteomes" id="UP000243820"/>
    </source>
</evidence>
<evidence type="ECO:0000256" key="1">
    <source>
        <dbReference type="SAM" id="Phobius"/>
    </source>
</evidence>
<sequence length="262" mass="29227">MDDVCPAPVKERYWEIDAIRGFALLAMIILHTVFLLGVFHIIDTEVWLGLYVYLPLGTSVFVIISGAALVLRHGRMAGRPRRAYHFAILKRGVEIFLIGVGVSVVASLLILLFINDARYMYFNFLQMMGLSMIICIPFLRLGKWNLIPAVFFILLGIGLEKIKGPAWLMVFGILPPDFVPRDYFPIFPWVGVMLLGVCIGALLYPKGIRRYAFPEAGKISQALAFIGRYPLEIYLAHIPLIGAVLLVIVVVSGLLGFPIGHL</sequence>
<keyword evidence="1" id="KW-0812">Transmembrane</keyword>
<name>A0AAX0Q555_9EURY</name>
<organism evidence="3 4">
    <name type="scientific">Methanocorpusculum parvum</name>
    <dbReference type="NCBI Taxonomy" id="2193"/>
    <lineage>
        <taxon>Archaea</taxon>
        <taxon>Methanobacteriati</taxon>
        <taxon>Methanobacteriota</taxon>
        <taxon>Stenosarchaea group</taxon>
        <taxon>Methanomicrobia</taxon>
        <taxon>Methanomicrobiales</taxon>
        <taxon>Methanocorpusculaceae</taxon>
        <taxon>Methanocorpusculum</taxon>
    </lineage>
</organism>
<keyword evidence="4" id="KW-1185">Reference proteome</keyword>
<feature type="transmembrane region" description="Helical" evidence="1">
    <location>
        <begin position="21"/>
        <end position="42"/>
    </location>
</feature>
<keyword evidence="1" id="KW-1133">Transmembrane helix</keyword>
<dbReference type="EMBL" id="LMVO01000046">
    <property type="protein sequence ID" value="PAV08542.1"/>
    <property type="molecule type" value="Genomic_DNA"/>
</dbReference>
<dbReference type="Proteomes" id="UP000243820">
    <property type="component" value="Unassembled WGS sequence"/>
</dbReference>
<feature type="transmembrane region" description="Helical" evidence="1">
    <location>
        <begin position="233"/>
        <end position="259"/>
    </location>
</feature>
<dbReference type="Pfam" id="PF07786">
    <property type="entry name" value="HGSNAT_cat"/>
    <property type="match status" value="1"/>
</dbReference>
<evidence type="ECO:0000313" key="3">
    <source>
        <dbReference type="EMBL" id="PAV08542.1"/>
    </source>
</evidence>
<feature type="domain" description="Heparan-alpha-glucosaminide N-acetyltransferase catalytic" evidence="2">
    <location>
        <begin position="12"/>
        <end position="239"/>
    </location>
</feature>
<dbReference type="RefSeq" id="WP_180738301.1">
    <property type="nucleotide sequence ID" value="NZ_LMVO01000046.1"/>
</dbReference>
<gene>
    <name evidence="3" type="ORF">ASJ83_03025</name>
</gene>
<dbReference type="AlphaFoldDB" id="A0AAX0Q555"/>
<feature type="transmembrane region" description="Helical" evidence="1">
    <location>
        <begin position="120"/>
        <end position="139"/>
    </location>
</feature>
<proteinExistence type="predicted"/>
<feature type="transmembrane region" description="Helical" evidence="1">
    <location>
        <begin position="92"/>
        <end position="114"/>
    </location>
</feature>
<reference evidence="3 4" key="1">
    <citation type="journal article" date="2017" name="BMC Genomics">
        <title>Genomic analysis of methanogenic archaea reveals a shift towards energy conservation.</title>
        <authorList>
            <person name="Gilmore S.P."/>
            <person name="Henske J.K."/>
            <person name="Sexton J.A."/>
            <person name="Solomon K.V."/>
            <person name="Seppala S."/>
            <person name="Yoo J.I."/>
            <person name="Huyett L.M."/>
            <person name="Pressman A."/>
            <person name="Cogan J.Z."/>
            <person name="Kivenson V."/>
            <person name="Peng X."/>
            <person name="Tan Y."/>
            <person name="Valentine D.L."/>
            <person name="O'Malley M.A."/>
        </authorList>
    </citation>
    <scope>NUCLEOTIDE SEQUENCE [LARGE SCALE GENOMIC DNA]</scope>
    <source>
        <strain evidence="3 4">XII</strain>
    </source>
</reference>
<dbReference type="InterPro" id="IPR012429">
    <property type="entry name" value="HGSNAT_cat"/>
</dbReference>
<evidence type="ECO:0000259" key="2">
    <source>
        <dbReference type="Pfam" id="PF07786"/>
    </source>
</evidence>